<dbReference type="Proteomes" id="UP000722750">
    <property type="component" value="Unassembled WGS sequence"/>
</dbReference>
<gene>
    <name evidence="1" type="ORF">MAG551_01067</name>
</gene>
<dbReference type="AlphaFoldDB" id="A0A942A3T0"/>
<proteinExistence type="predicted"/>
<evidence type="ECO:0000313" key="1">
    <source>
        <dbReference type="EMBL" id="MBS1258014.1"/>
    </source>
</evidence>
<evidence type="ECO:0000313" key="2">
    <source>
        <dbReference type="Proteomes" id="UP000722750"/>
    </source>
</evidence>
<name>A0A942A3T0_9BACT</name>
<protein>
    <submittedName>
        <fullName evidence="1">Uncharacterized protein</fullName>
    </submittedName>
</protein>
<sequence length="47" mass="5420">MIICNISLTRHTFDRMSNVIMPLKIIEDTMSNVIMPLKIIEDTMPKA</sequence>
<reference evidence="1" key="1">
    <citation type="journal article" date="2021" name="ISME J.">
        <title>Fine-scale metabolic discontinuity in a stratified prokaryote microbiome of a Red Sea deep halocline.</title>
        <authorList>
            <person name="Michoud G."/>
            <person name="Ngugi D.K."/>
            <person name="Barozzi A."/>
            <person name="Merlino G."/>
            <person name="Calleja M.L."/>
            <person name="Delgado-Huertas A."/>
            <person name="Moran X.A.G."/>
            <person name="Daffonchio D."/>
        </authorList>
    </citation>
    <scope>NUCLEOTIDE SEQUENCE</scope>
    <source>
        <strain evidence="1">SuakinDeep_MAG55_1</strain>
    </source>
</reference>
<accession>A0A942A3T0</accession>
<dbReference type="EMBL" id="JAANXD010000044">
    <property type="protein sequence ID" value="MBS1258014.1"/>
    <property type="molecule type" value="Genomic_DNA"/>
</dbReference>
<organism evidence="1 2">
    <name type="scientific">Candidatus Scalindua arabica</name>
    <dbReference type="NCBI Taxonomy" id="1127984"/>
    <lineage>
        <taxon>Bacteria</taxon>
        <taxon>Pseudomonadati</taxon>
        <taxon>Planctomycetota</taxon>
        <taxon>Candidatus Brocadiia</taxon>
        <taxon>Candidatus Brocadiales</taxon>
        <taxon>Candidatus Scalinduaceae</taxon>
        <taxon>Candidatus Scalindua</taxon>
    </lineage>
</organism>
<comment type="caution">
    <text evidence="1">The sequence shown here is derived from an EMBL/GenBank/DDBJ whole genome shotgun (WGS) entry which is preliminary data.</text>
</comment>